<accession>A0AB39AJA3</accession>
<sequence length="316" mass="34868">MRTEILYRFTIGKPLKLPAGAFTPYKFEEAPAVISLNDYFDTEDPFNSYIFTQHQIQFNVNMDSSSKINSSYVTLYNVDEEVINFVTTNHNNNLVCILEAGDNEQGLKEIFKGTVTAAQKIDDTQDTQLKMNLADGAVNAKNAKTIRTYPRGTSYETILRDMNKDMKLPISSFAGVEGRLLNPVTFAGSTHQIMEKLSDTLGVSYSIQNGVTSIVPYRSYKKVEVSIITPTSGLIGNIKKGVDDSKSGKKSASMDSNSIQFMCLLDGALKPNETVYVDDGDIVGPYKITSIKFSGDYEGNDWTCSVKAAKVEGVLE</sequence>
<reference evidence="1" key="1">
    <citation type="submission" date="2024-06" db="EMBL/GenBank/DDBJ databases">
        <authorList>
            <person name="Yang R."/>
        </authorList>
    </citation>
    <scope>NUCLEOTIDE SEQUENCE</scope>
</reference>
<protein>
    <submittedName>
        <fullName evidence="1">Baseplate hub</fullName>
    </submittedName>
</protein>
<proteinExistence type="predicted"/>
<name>A0AB39AJA3_9CAUD</name>
<organism evidence="1">
    <name type="scientific">Vibrio phage P018-4</name>
    <dbReference type="NCBI Taxonomy" id="3229728"/>
    <lineage>
        <taxon>Viruses</taxon>
        <taxon>Duplodnaviria</taxon>
        <taxon>Heunggongvirae</taxon>
        <taxon>Uroviricota</taxon>
        <taxon>Caudoviricetes</taxon>
    </lineage>
</organism>
<evidence type="ECO:0000313" key="1">
    <source>
        <dbReference type="EMBL" id="XDG30796.1"/>
    </source>
</evidence>
<dbReference type="EMBL" id="PP934186">
    <property type="protein sequence ID" value="XDG30796.1"/>
    <property type="molecule type" value="Genomic_DNA"/>
</dbReference>